<organism evidence="10 11">
    <name type="scientific">Schistosoma margrebowiei</name>
    <dbReference type="NCBI Taxonomy" id="48269"/>
    <lineage>
        <taxon>Eukaryota</taxon>
        <taxon>Metazoa</taxon>
        <taxon>Spiralia</taxon>
        <taxon>Lophotrochozoa</taxon>
        <taxon>Platyhelminthes</taxon>
        <taxon>Trematoda</taxon>
        <taxon>Digenea</taxon>
        <taxon>Strigeidida</taxon>
        <taxon>Schistosomatoidea</taxon>
        <taxon>Schistosomatidae</taxon>
        <taxon>Schistosoma</taxon>
    </lineage>
</organism>
<dbReference type="InterPro" id="IPR038664">
    <property type="entry name" value="Gar1/Naf1_Cbf5-bd_sf"/>
</dbReference>
<evidence type="ECO:0000256" key="3">
    <source>
        <dbReference type="ARBA" id="ARBA00021438"/>
    </source>
</evidence>
<feature type="region of interest" description="Disordered" evidence="9">
    <location>
        <begin position="1"/>
        <end position="44"/>
    </location>
</feature>
<reference evidence="11" key="1">
    <citation type="submission" date="2023-11" db="UniProtKB">
        <authorList>
            <consortium name="WormBaseParasite"/>
        </authorList>
    </citation>
    <scope>IDENTIFICATION</scope>
</reference>
<protein>
    <recommendedName>
        <fullName evidence="3">H/ACA ribonucleoprotein complex non-core subunit NAF1</fullName>
    </recommendedName>
</protein>
<comment type="subcellular location">
    <subcellularLocation>
        <location evidence="1">Nucleus</location>
    </subcellularLocation>
</comment>
<dbReference type="GO" id="GO:0005634">
    <property type="term" value="C:nucleus"/>
    <property type="evidence" value="ECO:0007669"/>
    <property type="project" value="UniProtKB-SubCell"/>
</dbReference>
<dbReference type="InterPro" id="IPR009000">
    <property type="entry name" value="Transl_B-barrel_sf"/>
</dbReference>
<keyword evidence="6" id="KW-0597">Phosphoprotein</keyword>
<dbReference type="GO" id="GO:0001522">
    <property type="term" value="P:pseudouridine synthesis"/>
    <property type="evidence" value="ECO:0007669"/>
    <property type="project" value="InterPro"/>
</dbReference>
<keyword evidence="8" id="KW-0539">Nucleus</keyword>
<evidence type="ECO:0000256" key="8">
    <source>
        <dbReference type="ARBA" id="ARBA00023242"/>
    </source>
</evidence>
<evidence type="ECO:0000256" key="4">
    <source>
        <dbReference type="ARBA" id="ARBA00022517"/>
    </source>
</evidence>
<dbReference type="InterPro" id="IPR007504">
    <property type="entry name" value="H/ACA_rnp_Gar1/Naf1"/>
</dbReference>
<keyword evidence="4" id="KW-0690">Ribosome biogenesis</keyword>
<evidence type="ECO:0000256" key="9">
    <source>
        <dbReference type="SAM" id="MobiDB-lite"/>
    </source>
</evidence>
<accession>A0AA85AQ03</accession>
<keyword evidence="7" id="KW-0694">RNA-binding</keyword>
<feature type="compositionally biased region" description="Basic residues" evidence="9">
    <location>
        <begin position="305"/>
        <end position="316"/>
    </location>
</feature>
<dbReference type="InterPro" id="IPR040309">
    <property type="entry name" value="Naf1"/>
</dbReference>
<dbReference type="GO" id="GO:0000493">
    <property type="term" value="P:box H/ACA snoRNP assembly"/>
    <property type="evidence" value="ECO:0007669"/>
    <property type="project" value="InterPro"/>
</dbReference>
<name>A0AA85AQ03_9TREM</name>
<proteinExistence type="inferred from homology"/>
<feature type="region of interest" description="Disordered" evidence="9">
    <location>
        <begin position="286"/>
        <end position="316"/>
    </location>
</feature>
<comment type="similarity">
    <text evidence="2">Belongs to the NAF1 family.</text>
</comment>
<dbReference type="Pfam" id="PF04410">
    <property type="entry name" value="Gar1"/>
    <property type="match status" value="1"/>
</dbReference>
<dbReference type="AlphaFoldDB" id="A0AA85AQ03"/>
<dbReference type="WBParaSite" id="SMRG1_9730.2">
    <property type="protein sequence ID" value="SMRG1_9730.2"/>
    <property type="gene ID" value="SMRG1_9730"/>
</dbReference>
<dbReference type="SUPFAM" id="SSF50447">
    <property type="entry name" value="Translation proteins"/>
    <property type="match status" value="1"/>
</dbReference>
<dbReference type="Gene3D" id="2.40.10.230">
    <property type="entry name" value="Probable tRNA pseudouridine synthase domain"/>
    <property type="match status" value="1"/>
</dbReference>
<evidence type="ECO:0000313" key="11">
    <source>
        <dbReference type="WBParaSite" id="SMRG1_9730.2"/>
    </source>
</evidence>
<evidence type="ECO:0000256" key="1">
    <source>
        <dbReference type="ARBA" id="ARBA00004123"/>
    </source>
</evidence>
<dbReference type="PANTHER" id="PTHR31633:SF1">
    <property type="entry name" value="H_ACA RIBONUCLEOPROTEIN COMPLEX NON-CORE SUBUNIT NAF1"/>
    <property type="match status" value="1"/>
</dbReference>
<dbReference type="PANTHER" id="PTHR31633">
    <property type="entry name" value="H/ACA RIBONUCLEOPROTEIN COMPLEX NON-CORE SUBUNIT NAF1"/>
    <property type="match status" value="1"/>
</dbReference>
<dbReference type="GO" id="GO:0005732">
    <property type="term" value="C:sno(s)RNA-containing ribonucleoprotein complex"/>
    <property type="evidence" value="ECO:0007669"/>
    <property type="project" value="InterPro"/>
</dbReference>
<evidence type="ECO:0000256" key="2">
    <source>
        <dbReference type="ARBA" id="ARBA00009801"/>
    </source>
</evidence>
<evidence type="ECO:0000313" key="10">
    <source>
        <dbReference type="Proteomes" id="UP000050790"/>
    </source>
</evidence>
<evidence type="ECO:0000256" key="6">
    <source>
        <dbReference type="ARBA" id="ARBA00022553"/>
    </source>
</evidence>
<feature type="compositionally biased region" description="Polar residues" evidence="9">
    <location>
        <begin position="292"/>
        <end position="303"/>
    </location>
</feature>
<dbReference type="GO" id="GO:0003723">
    <property type="term" value="F:RNA binding"/>
    <property type="evidence" value="ECO:0007669"/>
    <property type="project" value="UniProtKB-KW"/>
</dbReference>
<keyword evidence="5" id="KW-0698">rRNA processing</keyword>
<evidence type="ECO:0000256" key="5">
    <source>
        <dbReference type="ARBA" id="ARBA00022552"/>
    </source>
</evidence>
<evidence type="ECO:0000256" key="7">
    <source>
        <dbReference type="ARBA" id="ARBA00022884"/>
    </source>
</evidence>
<sequence>MLDTADEPVSTANSSPKNMDKPKLPFKNYETSSSSEISSDSEPELIERPVIQKPKDPAFLIPPDYTLQSVDDLAADIKVSLLGKISQVFDKYAVIRSINSAVVLNERSVLFLEDGKHLGEVYETFGPVRTPFYLVILSKSFCVPELRNDRISGSHNCTISKSTNYSENLEPQTPIESVTNTQLDNDNSLNDSSNQNPCEIEIPITDNSDAINYEEKRKVNHSLKEISVFYAPDIPELTIPVFYNQLIASNIKGSDASWVGDTEPPPEALEFSDDEREKLYKRALKMKRKSQTPEPTNSTQMLNQPKKHDKRHSKPSFTVKKHPTAFASSVQPVDRACGYSLQQQSCSLRPCLPIQSPNHWNMYPSVQPQWQNPTYCYSTWPSVPSYPPTVQNPYPYVPRNPMPPHPFSYHFTFADALPEEPYQQNSWSPYASS</sequence>
<dbReference type="GO" id="GO:0006364">
    <property type="term" value="P:rRNA processing"/>
    <property type="evidence" value="ECO:0007669"/>
    <property type="project" value="UniProtKB-KW"/>
</dbReference>
<dbReference type="Proteomes" id="UP000050790">
    <property type="component" value="Unassembled WGS sequence"/>
</dbReference>